<proteinExistence type="predicted"/>
<name>A0ABQ7NV22_BRACM</name>
<gene>
    <name evidence="1" type="primary">A01p038610.1_BraROA</name>
    <name evidence="1" type="ORF">IGI04_002225</name>
</gene>
<comment type="caution">
    <text evidence="1">The sequence shown here is derived from an EMBL/GenBank/DDBJ whole genome shotgun (WGS) entry which is preliminary data.</text>
</comment>
<dbReference type="EMBL" id="JADBGQ010000001">
    <property type="protein sequence ID" value="KAG5414658.1"/>
    <property type="molecule type" value="Genomic_DNA"/>
</dbReference>
<evidence type="ECO:0000313" key="1">
    <source>
        <dbReference type="EMBL" id="KAG5414658.1"/>
    </source>
</evidence>
<dbReference type="Proteomes" id="UP000823674">
    <property type="component" value="Chromosome A01"/>
</dbReference>
<protein>
    <submittedName>
        <fullName evidence="1">Uncharacterized protein</fullName>
    </submittedName>
</protein>
<organism evidence="1 2">
    <name type="scientific">Brassica rapa subsp. trilocularis</name>
    <dbReference type="NCBI Taxonomy" id="1813537"/>
    <lineage>
        <taxon>Eukaryota</taxon>
        <taxon>Viridiplantae</taxon>
        <taxon>Streptophyta</taxon>
        <taxon>Embryophyta</taxon>
        <taxon>Tracheophyta</taxon>
        <taxon>Spermatophyta</taxon>
        <taxon>Magnoliopsida</taxon>
        <taxon>eudicotyledons</taxon>
        <taxon>Gunneridae</taxon>
        <taxon>Pentapetalae</taxon>
        <taxon>rosids</taxon>
        <taxon>malvids</taxon>
        <taxon>Brassicales</taxon>
        <taxon>Brassicaceae</taxon>
        <taxon>Brassiceae</taxon>
        <taxon>Brassica</taxon>
    </lineage>
</organism>
<evidence type="ECO:0000313" key="2">
    <source>
        <dbReference type="Proteomes" id="UP000823674"/>
    </source>
</evidence>
<keyword evidence="2" id="KW-1185">Reference proteome</keyword>
<sequence>MVKRNETGHIRPCHIRESYRRRKLQGKVTQRTVPRLFRQIHSCLLNMIYCNDPDPNEVIKNKRGSWERIINYSLLGVFR</sequence>
<reference evidence="1 2" key="1">
    <citation type="submission" date="2021-03" db="EMBL/GenBank/DDBJ databases">
        <authorList>
            <person name="King G.J."/>
            <person name="Bancroft I."/>
            <person name="Baten A."/>
            <person name="Bloomfield J."/>
            <person name="Borpatragohain P."/>
            <person name="He Z."/>
            <person name="Irish N."/>
            <person name="Irwin J."/>
            <person name="Liu K."/>
            <person name="Mauleon R.P."/>
            <person name="Moore J."/>
            <person name="Morris R."/>
            <person name="Ostergaard L."/>
            <person name="Wang B."/>
            <person name="Wells R."/>
        </authorList>
    </citation>
    <scope>NUCLEOTIDE SEQUENCE [LARGE SCALE GENOMIC DNA]</scope>
    <source>
        <strain evidence="1">R-o-18</strain>
        <tissue evidence="1">Leaf</tissue>
    </source>
</reference>
<accession>A0ABQ7NV22</accession>